<dbReference type="InParanoid" id="A0A1X7TWM4"/>
<dbReference type="OrthoDB" id="76173at2759"/>
<accession>A0A1X7TWM4</accession>
<dbReference type="AlphaFoldDB" id="A0A1X7TWM4"/>
<proteinExistence type="predicted"/>
<name>A0A1X7TWM4_AMPQE</name>
<reference evidence="1" key="1">
    <citation type="submission" date="2017-05" db="UniProtKB">
        <authorList>
            <consortium name="EnsemblMetazoa"/>
        </authorList>
    </citation>
    <scope>IDENTIFICATION</scope>
</reference>
<organism evidence="1">
    <name type="scientific">Amphimedon queenslandica</name>
    <name type="common">Sponge</name>
    <dbReference type="NCBI Taxonomy" id="400682"/>
    <lineage>
        <taxon>Eukaryota</taxon>
        <taxon>Metazoa</taxon>
        <taxon>Porifera</taxon>
        <taxon>Demospongiae</taxon>
        <taxon>Heteroscleromorpha</taxon>
        <taxon>Haplosclerida</taxon>
        <taxon>Niphatidae</taxon>
        <taxon>Amphimedon</taxon>
    </lineage>
</organism>
<protein>
    <submittedName>
        <fullName evidence="1">Uncharacterized protein</fullName>
    </submittedName>
</protein>
<evidence type="ECO:0000313" key="1">
    <source>
        <dbReference type="EnsemblMetazoa" id="Aqu2.1.19582_001"/>
    </source>
</evidence>
<dbReference type="EnsemblMetazoa" id="Aqu2.1.19582_001">
    <property type="protein sequence ID" value="Aqu2.1.19582_001"/>
    <property type="gene ID" value="Aqu2.1.19582"/>
</dbReference>
<sequence length="57" mass="6535">LLKGVINTDSHLSHNIIQLKDSIDDILPRSNTTLLHFYHLLSTRLSIFVQNESIHVI</sequence>